<comment type="caution">
    <text evidence="2">The sequence shown here is derived from an EMBL/GenBank/DDBJ whole genome shotgun (WGS) entry which is preliminary data.</text>
</comment>
<organism evidence="2 3">
    <name type="scientific">Venturia inaequalis</name>
    <name type="common">Apple scab fungus</name>
    <dbReference type="NCBI Taxonomy" id="5025"/>
    <lineage>
        <taxon>Eukaryota</taxon>
        <taxon>Fungi</taxon>
        <taxon>Dikarya</taxon>
        <taxon>Ascomycota</taxon>
        <taxon>Pezizomycotina</taxon>
        <taxon>Dothideomycetes</taxon>
        <taxon>Pleosporomycetidae</taxon>
        <taxon>Venturiales</taxon>
        <taxon>Venturiaceae</taxon>
        <taxon>Venturia</taxon>
    </lineage>
</organism>
<reference evidence="2 3" key="1">
    <citation type="submission" date="2019-07" db="EMBL/GenBank/DDBJ databases">
        <title>Venturia inaequalis Genome Resource.</title>
        <authorList>
            <person name="Lichtner F.J."/>
        </authorList>
    </citation>
    <scope>NUCLEOTIDE SEQUENCE [LARGE SCALE GENOMIC DNA]</scope>
    <source>
        <strain evidence="2 3">DMI_063113</strain>
    </source>
</reference>
<accession>A0A8H3VH38</accession>
<evidence type="ECO:0000313" key="3">
    <source>
        <dbReference type="Proteomes" id="UP000490939"/>
    </source>
</evidence>
<evidence type="ECO:0008006" key="4">
    <source>
        <dbReference type="Google" id="ProtNLM"/>
    </source>
</evidence>
<sequence length="441" mass="49462">MEDFSTNNDDALALSPRPRREPEEQKTSEPPHRLQFQNQNNHNNPMQTTLHSPTNPSSRKGPTKTKTKQYTLEHYIRTVNPTLKNQPTPTLFAKAPLLSTTLPNRILYYYGCFNPPHIAHLNLLRYLHVRTHDAFNVVAAIVVIHSDARCRAKLNKDNDNNKGDGESKGEGVHYGFDKRKEMWQRDIEFPEWACVMSADLFEGIFEGVESAAAKDGVQICFVQVRGPDYVSLGRGVFGYDAREEVMVSDTGRAVDFIGGQGGLMDLPGCVPWSLLGEGEEGSREYCLGFESASRGEKPVGEMWRGSRFYARGYEYGLQNLKDGLEANEVPDFAHPEGGVEFKPDAIYTCRRTDKASNVIFVPTAPDSPYRKYVSSTMIREMMSKNVKNPKENKSAMASLVLGPNRKSSDFAAKIEDVPKKAVMSARAKMISKQLYESSIFL</sequence>
<dbReference type="EMBL" id="WNWR01000237">
    <property type="protein sequence ID" value="KAE9987382.1"/>
    <property type="molecule type" value="Genomic_DNA"/>
</dbReference>
<dbReference type="Proteomes" id="UP000490939">
    <property type="component" value="Unassembled WGS sequence"/>
</dbReference>
<name>A0A8H3VH38_VENIN</name>
<feature type="region of interest" description="Disordered" evidence="1">
    <location>
        <begin position="1"/>
        <end position="68"/>
    </location>
</feature>
<dbReference type="Gene3D" id="3.40.50.620">
    <property type="entry name" value="HUPs"/>
    <property type="match status" value="1"/>
</dbReference>
<evidence type="ECO:0000313" key="2">
    <source>
        <dbReference type="EMBL" id="KAE9987382.1"/>
    </source>
</evidence>
<proteinExistence type="predicted"/>
<dbReference type="InterPro" id="IPR014729">
    <property type="entry name" value="Rossmann-like_a/b/a_fold"/>
</dbReference>
<protein>
    <recommendedName>
        <fullName evidence="4">Cytidyltransferase-like domain-containing protein</fullName>
    </recommendedName>
</protein>
<dbReference type="AlphaFoldDB" id="A0A8H3VH38"/>
<evidence type="ECO:0000256" key="1">
    <source>
        <dbReference type="SAM" id="MobiDB-lite"/>
    </source>
</evidence>
<feature type="compositionally biased region" description="Basic and acidic residues" evidence="1">
    <location>
        <begin position="18"/>
        <end position="32"/>
    </location>
</feature>
<keyword evidence="3" id="KW-1185">Reference proteome</keyword>
<feature type="compositionally biased region" description="Polar residues" evidence="1">
    <location>
        <begin position="35"/>
        <end position="60"/>
    </location>
</feature>
<gene>
    <name evidence="2" type="ORF">EG327_003864</name>
</gene>
<dbReference type="SUPFAM" id="SSF52374">
    <property type="entry name" value="Nucleotidylyl transferase"/>
    <property type="match status" value="1"/>
</dbReference>